<dbReference type="Gene3D" id="3.90.20.20">
    <property type="match status" value="1"/>
</dbReference>
<dbReference type="GO" id="GO:0000774">
    <property type="term" value="F:adenyl-nucleotide exchange factor activity"/>
    <property type="evidence" value="ECO:0007669"/>
    <property type="project" value="InterPro"/>
</dbReference>
<evidence type="ECO:0000256" key="4">
    <source>
        <dbReference type="SAM" id="Coils"/>
    </source>
</evidence>
<evidence type="ECO:0000256" key="3">
    <source>
        <dbReference type="RuleBase" id="RU004478"/>
    </source>
</evidence>
<dbReference type="GO" id="GO:0042803">
    <property type="term" value="F:protein homodimerization activity"/>
    <property type="evidence" value="ECO:0007669"/>
    <property type="project" value="InterPro"/>
</dbReference>
<keyword evidence="4" id="KW-0175">Coiled coil</keyword>
<dbReference type="GO" id="GO:0006457">
    <property type="term" value="P:protein folding"/>
    <property type="evidence" value="ECO:0007669"/>
    <property type="project" value="InterPro"/>
</dbReference>
<dbReference type="GO" id="GO:0051082">
    <property type="term" value="F:unfolded protein binding"/>
    <property type="evidence" value="ECO:0007669"/>
    <property type="project" value="TreeGrafter"/>
</dbReference>
<dbReference type="InterPro" id="IPR009012">
    <property type="entry name" value="GrpE_head"/>
</dbReference>
<dbReference type="SUPFAM" id="SSF51064">
    <property type="entry name" value="Head domain of nucleotide exchange factor GrpE"/>
    <property type="match status" value="1"/>
</dbReference>
<evidence type="ECO:0008006" key="7">
    <source>
        <dbReference type="Google" id="ProtNLM"/>
    </source>
</evidence>
<protein>
    <recommendedName>
        <fullName evidence="7">GrpE protein homolog</fullName>
    </recommendedName>
</protein>
<dbReference type="Proteomes" id="UP000410492">
    <property type="component" value="Unassembled WGS sequence"/>
</dbReference>
<proteinExistence type="inferred from homology"/>
<name>A0A653CFG7_CALMS</name>
<keyword evidence="6" id="KW-1185">Reference proteome</keyword>
<dbReference type="PANTHER" id="PTHR21237:SF23">
    <property type="entry name" value="GRPE PROTEIN HOMOLOG, MITOCHONDRIAL"/>
    <property type="match status" value="1"/>
</dbReference>
<dbReference type="Pfam" id="PF01025">
    <property type="entry name" value="GrpE"/>
    <property type="match status" value="2"/>
</dbReference>
<accession>A0A653CFG7</accession>
<dbReference type="InterPro" id="IPR013805">
    <property type="entry name" value="GrpE_CC"/>
</dbReference>
<dbReference type="FunFam" id="3.90.20.20:FF:000003">
    <property type="entry name" value="GrpE protein homolog"/>
    <property type="match status" value="1"/>
</dbReference>
<dbReference type="OrthoDB" id="201635at2759"/>
<dbReference type="GO" id="GO:0001405">
    <property type="term" value="C:PAM complex, Tim23 associated import motor"/>
    <property type="evidence" value="ECO:0007669"/>
    <property type="project" value="TreeGrafter"/>
</dbReference>
<evidence type="ECO:0000313" key="5">
    <source>
        <dbReference type="EMBL" id="VEN46632.1"/>
    </source>
</evidence>
<dbReference type="GO" id="GO:0030150">
    <property type="term" value="P:protein import into mitochondrial matrix"/>
    <property type="evidence" value="ECO:0007669"/>
    <property type="project" value="TreeGrafter"/>
</dbReference>
<evidence type="ECO:0000256" key="2">
    <source>
        <dbReference type="ARBA" id="ARBA00023186"/>
    </source>
</evidence>
<evidence type="ECO:0000256" key="1">
    <source>
        <dbReference type="ARBA" id="ARBA00009054"/>
    </source>
</evidence>
<dbReference type="PRINTS" id="PR00773">
    <property type="entry name" value="GRPEPROTEIN"/>
</dbReference>
<dbReference type="EMBL" id="CAACVG010007695">
    <property type="protein sequence ID" value="VEN46632.1"/>
    <property type="molecule type" value="Genomic_DNA"/>
</dbReference>
<sequence length="252" mass="28915">MALFIRNILRQSQTVSETILFPNRRNTTAEQKIDVQKEAPPAEGETKPEFEQLNKQVTELKEQNSELLDKYKRALAENENMRSRLTKQISEAKVFGIQSFCKDLVDVADVLNRATETVPKEEISDKNPHLKSLYEGLMMTEAQLQSVFKRHGLEQVNPLDEKFNPNYHEALFQQAQTRELSSKNLHEAYTIHVWKNLSDDIKRKEISLREAVSQNTIFDVRGKEPGTVVTVSKVGYKLHDRVIRPALVGVAK</sequence>
<dbReference type="PANTHER" id="PTHR21237">
    <property type="entry name" value="GRPE PROTEIN"/>
    <property type="match status" value="1"/>
</dbReference>
<dbReference type="InterPro" id="IPR000740">
    <property type="entry name" value="GrpE"/>
</dbReference>
<organism evidence="5 6">
    <name type="scientific">Callosobruchus maculatus</name>
    <name type="common">Southern cowpea weevil</name>
    <name type="synonym">Pulse bruchid</name>
    <dbReference type="NCBI Taxonomy" id="64391"/>
    <lineage>
        <taxon>Eukaryota</taxon>
        <taxon>Metazoa</taxon>
        <taxon>Ecdysozoa</taxon>
        <taxon>Arthropoda</taxon>
        <taxon>Hexapoda</taxon>
        <taxon>Insecta</taxon>
        <taxon>Pterygota</taxon>
        <taxon>Neoptera</taxon>
        <taxon>Endopterygota</taxon>
        <taxon>Coleoptera</taxon>
        <taxon>Polyphaga</taxon>
        <taxon>Cucujiformia</taxon>
        <taxon>Chrysomeloidea</taxon>
        <taxon>Chrysomelidae</taxon>
        <taxon>Bruchinae</taxon>
        <taxon>Bruchini</taxon>
        <taxon>Callosobruchus</taxon>
    </lineage>
</organism>
<dbReference type="GO" id="GO:0051087">
    <property type="term" value="F:protein-folding chaperone binding"/>
    <property type="evidence" value="ECO:0007669"/>
    <property type="project" value="InterPro"/>
</dbReference>
<feature type="coiled-coil region" evidence="4">
    <location>
        <begin position="50"/>
        <end position="88"/>
    </location>
</feature>
<dbReference type="AlphaFoldDB" id="A0A653CFG7"/>
<keyword evidence="2" id="KW-0143">Chaperone</keyword>
<dbReference type="SUPFAM" id="SSF58014">
    <property type="entry name" value="Coiled-coil domain of nucleotide exchange factor GrpE"/>
    <property type="match status" value="1"/>
</dbReference>
<dbReference type="Gene3D" id="2.30.22.10">
    <property type="entry name" value="Head domain of nucleotide exchange factor GrpE"/>
    <property type="match status" value="1"/>
</dbReference>
<evidence type="ECO:0000313" key="6">
    <source>
        <dbReference type="Proteomes" id="UP000410492"/>
    </source>
</evidence>
<gene>
    <name evidence="5" type="ORF">CALMAC_LOCUS8663</name>
</gene>
<dbReference type="CDD" id="cd00446">
    <property type="entry name" value="GrpE"/>
    <property type="match status" value="1"/>
</dbReference>
<reference evidence="5 6" key="1">
    <citation type="submission" date="2019-01" db="EMBL/GenBank/DDBJ databases">
        <authorList>
            <person name="Sayadi A."/>
        </authorList>
    </citation>
    <scope>NUCLEOTIDE SEQUENCE [LARGE SCALE GENOMIC DNA]</scope>
</reference>
<comment type="similarity">
    <text evidence="1 3">Belongs to the GrpE family.</text>
</comment>
<dbReference type="HAMAP" id="MF_01151">
    <property type="entry name" value="GrpE"/>
    <property type="match status" value="1"/>
</dbReference>